<organism evidence="1 2">
    <name type="scientific">Bartonella henselae</name>
    <name type="common">Rochalimaea henselae</name>
    <dbReference type="NCBI Taxonomy" id="38323"/>
    <lineage>
        <taxon>Bacteria</taxon>
        <taxon>Pseudomonadati</taxon>
        <taxon>Pseudomonadota</taxon>
        <taxon>Alphaproteobacteria</taxon>
        <taxon>Hyphomicrobiales</taxon>
        <taxon>Bartonellaceae</taxon>
        <taxon>Bartonella</taxon>
    </lineage>
</organism>
<dbReference type="KEGG" id="bhn:PRJBM_00690"/>
<sequence length="127" mass="14368">MEKKYELTDETTDIVSCHTLYRIRALRDFDDVKAGDLGGFIENESNLSHDGNCWVYDNACVTWGSKIYDNAKIYNNARVYGGGRIFENAQIYGNAIVYPNARVYGDAKIYGDSEICGESRITTNEKK</sequence>
<dbReference type="KEGG" id="bhn:PRJBM_00377"/>
<dbReference type="EMBL" id="HG969191">
    <property type="protein sequence ID" value="CDO46682.1"/>
    <property type="molecule type" value="Genomic_DNA"/>
</dbReference>
<dbReference type="InterPro" id="IPR011004">
    <property type="entry name" value="Trimer_LpxA-like_sf"/>
</dbReference>
<dbReference type="RefSeq" id="WP_034452685.1">
    <property type="nucleotide sequence ID" value="NZ_BLJS01000001.1"/>
</dbReference>
<dbReference type="AlphaFoldDB" id="X5LZ77"/>
<reference evidence="2" key="1">
    <citation type="submission" date="2013-11" db="EMBL/GenBank/DDBJ databases">
        <title>Genome sequencing of Bartonella spp. isolated from human blood.</title>
        <authorList>
            <person name="Raoult D."/>
        </authorList>
    </citation>
    <scope>NUCLEOTIDE SEQUENCE</scope>
    <source>
        <strain evidence="2">BM1374165</strain>
    </source>
</reference>
<gene>
    <name evidence="1" type="ORF">BM1374165_00667</name>
</gene>
<dbReference type="InterPro" id="IPR040831">
    <property type="entry name" value="B_solenoid_ydck_rpt"/>
</dbReference>
<protein>
    <submittedName>
        <fullName evidence="1">Phage related protein</fullName>
    </submittedName>
</protein>
<dbReference type="Pfam" id="PF18836">
    <property type="entry name" value="B_solenoid_ydck"/>
    <property type="match status" value="1"/>
</dbReference>
<dbReference type="SUPFAM" id="SSF51161">
    <property type="entry name" value="Trimeric LpxA-like enzymes"/>
    <property type="match status" value="1"/>
</dbReference>
<evidence type="ECO:0000313" key="2">
    <source>
        <dbReference type="Proteomes" id="UP000019801"/>
    </source>
</evidence>
<dbReference type="Gene3D" id="2.160.10.10">
    <property type="entry name" value="Hexapeptide repeat proteins"/>
    <property type="match status" value="1"/>
</dbReference>
<proteinExistence type="predicted"/>
<dbReference type="Proteomes" id="UP000019801">
    <property type="component" value="Chromosome I"/>
</dbReference>
<dbReference type="GeneID" id="92985029"/>
<name>X5LZ77_BARHN</name>
<dbReference type="KEGG" id="bhs:BM1374165_00667"/>
<dbReference type="STRING" id="38323.BM1374165_00667"/>
<evidence type="ECO:0000313" key="1">
    <source>
        <dbReference type="EMBL" id="CDO46682.1"/>
    </source>
</evidence>
<dbReference type="PATRIC" id="fig|38323.3.peg.410"/>
<accession>X5LZ77</accession>